<name>A0A2Z6R3G3_9GLOM</name>
<proteinExistence type="predicted"/>
<evidence type="ECO:0000313" key="3">
    <source>
        <dbReference type="Proteomes" id="UP000247702"/>
    </source>
</evidence>
<protein>
    <recommendedName>
        <fullName evidence="1">Methyltransferase domain-containing protein</fullName>
    </recommendedName>
</protein>
<dbReference type="Proteomes" id="UP000247702">
    <property type="component" value="Unassembled WGS sequence"/>
</dbReference>
<organism evidence="2 3">
    <name type="scientific">Rhizophagus clarus</name>
    <dbReference type="NCBI Taxonomy" id="94130"/>
    <lineage>
        <taxon>Eukaryota</taxon>
        <taxon>Fungi</taxon>
        <taxon>Fungi incertae sedis</taxon>
        <taxon>Mucoromycota</taxon>
        <taxon>Glomeromycotina</taxon>
        <taxon>Glomeromycetes</taxon>
        <taxon>Glomerales</taxon>
        <taxon>Glomeraceae</taxon>
        <taxon>Rhizophagus</taxon>
    </lineage>
</organism>
<dbReference type="PANTHER" id="PTHR43591">
    <property type="entry name" value="METHYLTRANSFERASE"/>
    <property type="match status" value="1"/>
</dbReference>
<dbReference type="CDD" id="cd02440">
    <property type="entry name" value="AdoMet_MTases"/>
    <property type="match status" value="1"/>
</dbReference>
<dbReference type="SUPFAM" id="SSF53335">
    <property type="entry name" value="S-adenosyl-L-methionine-dependent methyltransferases"/>
    <property type="match status" value="1"/>
</dbReference>
<dbReference type="EMBL" id="BEXD01002002">
    <property type="protein sequence ID" value="GBB96660.1"/>
    <property type="molecule type" value="Genomic_DNA"/>
</dbReference>
<dbReference type="Gene3D" id="3.40.50.150">
    <property type="entry name" value="Vaccinia Virus protein VP39"/>
    <property type="match status" value="1"/>
</dbReference>
<keyword evidence="3" id="KW-1185">Reference proteome</keyword>
<accession>A0A2Z6R3G3</accession>
<feature type="domain" description="Methyltransferase" evidence="1">
    <location>
        <begin position="60"/>
        <end position="151"/>
    </location>
</feature>
<dbReference type="InterPro" id="IPR029063">
    <property type="entry name" value="SAM-dependent_MTases_sf"/>
</dbReference>
<dbReference type="Pfam" id="PF13649">
    <property type="entry name" value="Methyltransf_25"/>
    <property type="match status" value="1"/>
</dbReference>
<comment type="caution">
    <text evidence="2">The sequence shown here is derived from an EMBL/GenBank/DDBJ whole genome shotgun (WGS) entry which is preliminary data.</text>
</comment>
<dbReference type="InterPro" id="IPR041698">
    <property type="entry name" value="Methyltransf_25"/>
</dbReference>
<sequence length="264" mass="30792">MGFTRTTRNQQKRQSLIHYLLTYNDEEIDRTHNQHYVYREIWSDDFSAPVIDLLTGGVNVLDVGCGPGTWILELGTKYQNSNFKGIDVFPLYPSTIKPQNVSFELHNILNGLPFEDNKFEYVIMRFMMFALSLKEWESVINEMVRVCKPDGWIEIMEDDLVLHNMRPRTGLLMKIITDELKRKGVETVITPYILDFLNANTELSNIVNRKKFIKLGKGDKKGELHLESLKWGAKSLFESKHLFENGVATYDELIEDFVQEYKEQ</sequence>
<gene>
    <name evidence="2" type="ORF">RclHR1_02800010</name>
</gene>
<reference evidence="2 3" key="1">
    <citation type="submission" date="2017-11" db="EMBL/GenBank/DDBJ databases">
        <title>The genome of Rhizophagus clarus HR1 reveals common genetic basis of auxotrophy among arbuscular mycorrhizal fungi.</title>
        <authorList>
            <person name="Kobayashi Y."/>
        </authorList>
    </citation>
    <scope>NUCLEOTIDE SEQUENCE [LARGE SCALE GENOMIC DNA]</scope>
    <source>
        <strain evidence="2 3">HR1</strain>
    </source>
</reference>
<dbReference type="STRING" id="94130.A0A2Z6R3G3"/>
<evidence type="ECO:0000313" key="2">
    <source>
        <dbReference type="EMBL" id="GBB96660.1"/>
    </source>
</evidence>
<evidence type="ECO:0000259" key="1">
    <source>
        <dbReference type="Pfam" id="PF13649"/>
    </source>
</evidence>
<dbReference type="AlphaFoldDB" id="A0A2Z6R3G3"/>